<dbReference type="EMBL" id="JBHMEY010000001">
    <property type="protein sequence ID" value="MFB9094991.1"/>
    <property type="molecule type" value="Genomic_DNA"/>
</dbReference>
<keyword evidence="2" id="KW-1185">Reference proteome</keyword>
<organism evidence="1 2">
    <name type="scientific">Flavobacterium jumunjinense</name>
    <dbReference type="NCBI Taxonomy" id="998845"/>
    <lineage>
        <taxon>Bacteria</taxon>
        <taxon>Pseudomonadati</taxon>
        <taxon>Bacteroidota</taxon>
        <taxon>Flavobacteriia</taxon>
        <taxon>Flavobacteriales</taxon>
        <taxon>Flavobacteriaceae</taxon>
        <taxon>Flavobacterium</taxon>
    </lineage>
</organism>
<dbReference type="RefSeq" id="WP_236454676.1">
    <property type="nucleotide sequence ID" value="NZ_CBCSGE010000007.1"/>
</dbReference>
<proteinExistence type="predicted"/>
<protein>
    <submittedName>
        <fullName evidence="1">Uncharacterized protein</fullName>
    </submittedName>
</protein>
<evidence type="ECO:0000313" key="1">
    <source>
        <dbReference type="EMBL" id="MFB9094991.1"/>
    </source>
</evidence>
<accession>A0ABV5GHZ9</accession>
<name>A0ABV5GHZ9_9FLAO</name>
<comment type="caution">
    <text evidence="1">The sequence shown here is derived from an EMBL/GenBank/DDBJ whole genome shotgun (WGS) entry which is preliminary data.</text>
</comment>
<sequence>MSQEKLTYLHKEVQAVIDAMAVKEFRTANNKLVAISDELDNLLDTTADENLLVELSKYQVLLNHLQIKLNTAE</sequence>
<reference evidence="1 2" key="1">
    <citation type="submission" date="2024-09" db="EMBL/GenBank/DDBJ databases">
        <authorList>
            <person name="Sun Q."/>
            <person name="Mori K."/>
        </authorList>
    </citation>
    <scope>NUCLEOTIDE SEQUENCE [LARGE SCALE GENOMIC DNA]</scope>
    <source>
        <strain evidence="1 2">CECT 7955</strain>
    </source>
</reference>
<dbReference type="Proteomes" id="UP001589607">
    <property type="component" value="Unassembled WGS sequence"/>
</dbReference>
<gene>
    <name evidence="1" type="ORF">ACFFVF_00560</name>
</gene>
<evidence type="ECO:0000313" key="2">
    <source>
        <dbReference type="Proteomes" id="UP001589607"/>
    </source>
</evidence>